<dbReference type="Proteomes" id="UP000315295">
    <property type="component" value="Unassembled WGS sequence"/>
</dbReference>
<dbReference type="EMBL" id="VIEB01013658">
    <property type="protein sequence ID" value="TQD68641.1"/>
    <property type="molecule type" value="Genomic_DNA"/>
</dbReference>
<dbReference type="AlphaFoldDB" id="A0A540K308"/>
<feature type="compositionally biased region" description="Polar residues" evidence="1">
    <location>
        <begin position="1"/>
        <end position="12"/>
    </location>
</feature>
<evidence type="ECO:0000313" key="2">
    <source>
        <dbReference type="EMBL" id="TQD68641.1"/>
    </source>
</evidence>
<organism evidence="2 3">
    <name type="scientific">Malus baccata</name>
    <name type="common">Siberian crab apple</name>
    <name type="synonym">Pyrus baccata</name>
    <dbReference type="NCBI Taxonomy" id="106549"/>
    <lineage>
        <taxon>Eukaryota</taxon>
        <taxon>Viridiplantae</taxon>
        <taxon>Streptophyta</taxon>
        <taxon>Embryophyta</taxon>
        <taxon>Tracheophyta</taxon>
        <taxon>Spermatophyta</taxon>
        <taxon>Magnoliopsida</taxon>
        <taxon>eudicotyledons</taxon>
        <taxon>Gunneridae</taxon>
        <taxon>Pentapetalae</taxon>
        <taxon>rosids</taxon>
        <taxon>fabids</taxon>
        <taxon>Rosales</taxon>
        <taxon>Rosaceae</taxon>
        <taxon>Amygdaloideae</taxon>
        <taxon>Maleae</taxon>
        <taxon>Malus</taxon>
    </lineage>
</organism>
<keyword evidence="3" id="KW-1185">Reference proteome</keyword>
<feature type="compositionally biased region" description="Basic and acidic residues" evidence="1">
    <location>
        <begin position="34"/>
        <end position="52"/>
    </location>
</feature>
<evidence type="ECO:0000256" key="1">
    <source>
        <dbReference type="SAM" id="MobiDB-lite"/>
    </source>
</evidence>
<comment type="caution">
    <text evidence="2">The sequence shown here is derived from an EMBL/GenBank/DDBJ whole genome shotgun (WGS) entry which is preliminary data.</text>
</comment>
<evidence type="ECO:0000313" key="3">
    <source>
        <dbReference type="Proteomes" id="UP000315295"/>
    </source>
</evidence>
<sequence>MSANGKSIVNGTGENGVVHGNLGDSDSDSGSGTIDRDRHNEEGLGEENHDGGSDSDEDDDDGGGPASDEDDEVHVRQKVAEVDPQEAEKFELDLKAVMQVRLYDCSICSC</sequence>
<protein>
    <submittedName>
        <fullName evidence="2">Uncharacterized protein</fullName>
    </submittedName>
</protein>
<feature type="region of interest" description="Disordered" evidence="1">
    <location>
        <begin position="1"/>
        <end position="75"/>
    </location>
</feature>
<dbReference type="STRING" id="106549.A0A540K308"/>
<name>A0A540K308_MALBA</name>
<gene>
    <name evidence="2" type="ORF">C1H46_045826</name>
</gene>
<feature type="compositionally biased region" description="Acidic residues" evidence="1">
    <location>
        <begin position="53"/>
        <end position="72"/>
    </location>
</feature>
<proteinExistence type="predicted"/>
<reference evidence="2 3" key="1">
    <citation type="journal article" date="2019" name="G3 (Bethesda)">
        <title>Sequencing of a Wild Apple (Malus baccata) Genome Unravels the Differences Between Cultivated and Wild Apple Species Regarding Disease Resistance and Cold Tolerance.</title>
        <authorList>
            <person name="Chen X."/>
        </authorList>
    </citation>
    <scope>NUCLEOTIDE SEQUENCE [LARGE SCALE GENOMIC DNA]</scope>
    <source>
        <strain evidence="3">cv. Shandingzi</strain>
        <tissue evidence="2">Leaves</tissue>
    </source>
</reference>
<accession>A0A540K308</accession>